<dbReference type="Proteomes" id="UP001501183">
    <property type="component" value="Unassembled WGS sequence"/>
</dbReference>
<dbReference type="Gene3D" id="1.10.10.10">
    <property type="entry name" value="Winged helix-like DNA-binding domain superfamily/Winged helix DNA-binding domain"/>
    <property type="match status" value="1"/>
</dbReference>
<name>A0ABP8NXS0_9NOCA</name>
<evidence type="ECO:0000259" key="1">
    <source>
        <dbReference type="Pfam" id="PF12728"/>
    </source>
</evidence>
<dbReference type="InterPro" id="IPR009061">
    <property type="entry name" value="DNA-bd_dom_put_sf"/>
</dbReference>
<evidence type="ECO:0000313" key="3">
    <source>
        <dbReference type="Proteomes" id="UP001501183"/>
    </source>
</evidence>
<dbReference type="SUPFAM" id="SSF46955">
    <property type="entry name" value="Putative DNA-binding domain"/>
    <property type="match status" value="1"/>
</dbReference>
<dbReference type="InterPro" id="IPR041657">
    <property type="entry name" value="HTH_17"/>
</dbReference>
<dbReference type="EMBL" id="BAABFB010000022">
    <property type="protein sequence ID" value="GAA4474191.1"/>
    <property type="molecule type" value="Genomic_DNA"/>
</dbReference>
<gene>
    <name evidence="2" type="ORF">GCM10023094_09340</name>
</gene>
<accession>A0ABP8NXS0</accession>
<dbReference type="RefSeq" id="WP_425569774.1">
    <property type="nucleotide sequence ID" value="NZ_BAABFB010000022.1"/>
</dbReference>
<keyword evidence="3" id="KW-1185">Reference proteome</keyword>
<dbReference type="InterPro" id="IPR036388">
    <property type="entry name" value="WH-like_DNA-bd_sf"/>
</dbReference>
<proteinExistence type="predicted"/>
<organism evidence="2 3">
    <name type="scientific">Rhodococcus olei</name>
    <dbReference type="NCBI Taxonomy" id="2161675"/>
    <lineage>
        <taxon>Bacteria</taxon>
        <taxon>Bacillati</taxon>
        <taxon>Actinomycetota</taxon>
        <taxon>Actinomycetes</taxon>
        <taxon>Mycobacteriales</taxon>
        <taxon>Nocardiaceae</taxon>
        <taxon>Rhodococcus</taxon>
    </lineage>
</organism>
<sequence length="64" mass="7254">MSDSLDTAEAAEFLGVSPPTLTYWRCKKTGPRYWRTSGPGSRVRYAKSDLLAYMRDRIVEPEVA</sequence>
<evidence type="ECO:0000313" key="2">
    <source>
        <dbReference type="EMBL" id="GAA4474191.1"/>
    </source>
</evidence>
<reference evidence="3" key="1">
    <citation type="journal article" date="2019" name="Int. J. Syst. Evol. Microbiol.">
        <title>The Global Catalogue of Microorganisms (GCM) 10K type strain sequencing project: providing services to taxonomists for standard genome sequencing and annotation.</title>
        <authorList>
            <consortium name="The Broad Institute Genomics Platform"/>
            <consortium name="The Broad Institute Genome Sequencing Center for Infectious Disease"/>
            <person name="Wu L."/>
            <person name="Ma J."/>
        </authorList>
    </citation>
    <scope>NUCLEOTIDE SEQUENCE [LARGE SCALE GENOMIC DNA]</scope>
    <source>
        <strain evidence="3">JCM 32206</strain>
    </source>
</reference>
<protein>
    <recommendedName>
        <fullName evidence="1">Helix-turn-helix domain-containing protein</fullName>
    </recommendedName>
</protein>
<dbReference type="Pfam" id="PF12728">
    <property type="entry name" value="HTH_17"/>
    <property type="match status" value="1"/>
</dbReference>
<feature type="domain" description="Helix-turn-helix" evidence="1">
    <location>
        <begin position="5"/>
        <end position="57"/>
    </location>
</feature>
<comment type="caution">
    <text evidence="2">The sequence shown here is derived from an EMBL/GenBank/DDBJ whole genome shotgun (WGS) entry which is preliminary data.</text>
</comment>